<feature type="domain" description="FAD dependent oxidoreductase" evidence="3">
    <location>
        <begin position="23"/>
        <end position="414"/>
    </location>
</feature>
<dbReference type="SUPFAM" id="SSF51905">
    <property type="entry name" value="FAD/NAD(P)-binding domain"/>
    <property type="match status" value="1"/>
</dbReference>
<proteinExistence type="inferred from homology"/>
<keyword evidence="5" id="KW-1185">Reference proteome</keyword>
<dbReference type="Proteomes" id="UP001484535">
    <property type="component" value="Unassembled WGS sequence"/>
</dbReference>
<dbReference type="InterPro" id="IPR006076">
    <property type="entry name" value="FAD-dep_OxRdtase"/>
</dbReference>
<evidence type="ECO:0000256" key="2">
    <source>
        <dbReference type="ARBA" id="ARBA00023002"/>
    </source>
</evidence>
<evidence type="ECO:0000256" key="1">
    <source>
        <dbReference type="ARBA" id="ARBA00009410"/>
    </source>
</evidence>
<dbReference type="Pfam" id="PF01266">
    <property type="entry name" value="DAO"/>
    <property type="match status" value="1"/>
</dbReference>
<evidence type="ECO:0000259" key="3">
    <source>
        <dbReference type="Pfam" id="PF01266"/>
    </source>
</evidence>
<evidence type="ECO:0000313" key="4">
    <source>
        <dbReference type="EMBL" id="MEN7536713.1"/>
    </source>
</evidence>
<comment type="caution">
    <text evidence="4">The sequence shown here is derived from an EMBL/GenBank/DDBJ whole genome shotgun (WGS) entry which is preliminary data.</text>
</comment>
<gene>
    <name evidence="4" type="ORF">ABDJ38_05970</name>
</gene>
<accession>A0ABV0CV21</accession>
<dbReference type="GO" id="GO:0016491">
    <property type="term" value="F:oxidoreductase activity"/>
    <property type="evidence" value="ECO:0007669"/>
    <property type="project" value="UniProtKB-KW"/>
</dbReference>
<name>A0ABV0CV21_9SPHN</name>
<comment type="similarity">
    <text evidence="1">Belongs to the DadA oxidoreductase family.</text>
</comment>
<protein>
    <submittedName>
        <fullName evidence="4">FAD-binding oxidoreductase</fullName>
        <ecNumber evidence="4">1.-.-.-</ecNumber>
    </submittedName>
</protein>
<evidence type="ECO:0000313" key="5">
    <source>
        <dbReference type="Proteomes" id="UP001484535"/>
    </source>
</evidence>
<dbReference type="PANTHER" id="PTHR13847">
    <property type="entry name" value="SARCOSINE DEHYDROGENASE-RELATED"/>
    <property type="match status" value="1"/>
</dbReference>
<sequence>MISQPPAIDPIETSTAMPKATEVVVIGGGIIGLTAALTLAERGIPVTVVEKGRLAGEQSSRNLGWVRKTNRAALDLPLSIAADRLWAEMPQRTGRDVGFRQSGIMFTARTEAELSLYSQWYENVGRENTDARMVSAKEIASLVPGGRENWLGGIYTASDACAEPTMAASAIANAAIAKGAVILENCAARALSTSGGKVSGVVTEHGEIACQQVILASGLWSRRFLGNMGIDFPMLPLSVSVLRTAPMTGPTDIAVGGPNFSFRKDYTGGYTIMHRAALVAPITLDSLLLGTKYVSSLKAFWKAMRLELGSELWNDIRTPRKWRNDAVTPFEATRTKNPDYNPKINAEAMQNVAAAWPVFSGASIAMNWAGMMDMTPDSLPVIDNVDSVPGLSLATGFSGHGFGCSPAAGQLAAEIATGVKPIVDPSPYRWNRFT</sequence>
<dbReference type="EMBL" id="JBDLBR010000002">
    <property type="protein sequence ID" value="MEN7536713.1"/>
    <property type="molecule type" value="Genomic_DNA"/>
</dbReference>
<keyword evidence="2 4" id="KW-0560">Oxidoreductase</keyword>
<dbReference type="Gene3D" id="3.30.9.10">
    <property type="entry name" value="D-Amino Acid Oxidase, subunit A, domain 2"/>
    <property type="match status" value="2"/>
</dbReference>
<dbReference type="RefSeq" id="WP_346784166.1">
    <property type="nucleotide sequence ID" value="NZ_JBDLBR010000002.1"/>
</dbReference>
<reference evidence="4 5" key="1">
    <citation type="submission" date="2024-05" db="EMBL/GenBank/DDBJ databases">
        <authorList>
            <person name="Park S."/>
        </authorList>
    </citation>
    <scope>NUCLEOTIDE SEQUENCE [LARGE SCALE GENOMIC DNA]</scope>
    <source>
        <strain evidence="4 5">DGU5</strain>
    </source>
</reference>
<organism evidence="4 5">
    <name type="scientific">Aurantiacibacter flavus</name>
    <dbReference type="NCBI Taxonomy" id="3145232"/>
    <lineage>
        <taxon>Bacteria</taxon>
        <taxon>Pseudomonadati</taxon>
        <taxon>Pseudomonadota</taxon>
        <taxon>Alphaproteobacteria</taxon>
        <taxon>Sphingomonadales</taxon>
        <taxon>Erythrobacteraceae</taxon>
        <taxon>Aurantiacibacter</taxon>
    </lineage>
</organism>
<dbReference type="Gene3D" id="3.50.50.60">
    <property type="entry name" value="FAD/NAD(P)-binding domain"/>
    <property type="match status" value="2"/>
</dbReference>
<dbReference type="InterPro" id="IPR036188">
    <property type="entry name" value="FAD/NAD-bd_sf"/>
</dbReference>
<dbReference type="EC" id="1.-.-.-" evidence="4"/>
<dbReference type="PANTHER" id="PTHR13847:SF280">
    <property type="entry name" value="D-AMINO ACID DEHYDROGENASE"/>
    <property type="match status" value="1"/>
</dbReference>